<keyword evidence="3" id="KW-0378">Hydrolase</keyword>
<dbReference type="Gene3D" id="3.40.140.10">
    <property type="entry name" value="Cytidine Deaminase, domain 2"/>
    <property type="match status" value="1"/>
</dbReference>
<evidence type="ECO:0000313" key="7">
    <source>
        <dbReference type="Proteomes" id="UP001595453"/>
    </source>
</evidence>
<dbReference type="Gene3D" id="2.40.50.140">
    <property type="entry name" value="Nucleic acid-binding proteins"/>
    <property type="match status" value="1"/>
</dbReference>
<dbReference type="InterPro" id="IPR027417">
    <property type="entry name" value="P-loop_NTPase"/>
</dbReference>
<keyword evidence="7" id="KW-1185">Reference proteome</keyword>
<comment type="caution">
    <text evidence="6">The sequence shown here is derived from an EMBL/GenBank/DDBJ whole genome shotgun (WGS) entry which is preliminary data.</text>
</comment>
<dbReference type="InterPro" id="IPR015517">
    <property type="entry name" value="dCMP_deaminase-rel"/>
</dbReference>
<keyword evidence="2" id="KW-0479">Metal-binding</keyword>
<dbReference type="InterPro" id="IPR016193">
    <property type="entry name" value="Cytidine_deaminase-like"/>
</dbReference>
<dbReference type="Proteomes" id="UP001595453">
    <property type="component" value="Unassembled WGS sequence"/>
</dbReference>
<sequence length="702" mass="79747">MAITNEFALVIGLVSPIGVDIELVKEKLTSVFEEYACCVEVINIATLPDAFLGQKSPSDKRAYVESAMSRMPKHRQRFAEILGNDKKGAEFYALLLLEQMDKLRASMNSGRKIYLVDGIKHPAEIEVLRKIFDQSFYCIGVTDSLFNRIKFKFDSRNPELTPVDNESALFYAIREIYEDFEHRVGSSKFNNETGKAYQLCDFFLNLGVIENETGKNSEFTRIADLIFAAPYVTPTADEHSMFMAYMYSLRSADLSRQVGAAITNKQKDIVAFGVNEVPKAFGGQYWATAPYVEHTTDGIKAIRESKKDNRDFVQGYDANAKVKNEIFDEIMYSLQEAGALVDEETVEKKVLHALQNTSLNDITEFGRVVHAEMSAITSAAKNGISVHETVMYCTTYPCHNCAKHIISSGIQEVMYIEPYPKSRANTLHLDAIYDPDAVALGGQSKEHIIRMMANHFLEQYKNGETENHRVYFKPYTGVGPRRFTDLFSMKLSSGHPLVRKQRENAFTLSRGTQSSPRLATPIPICEFNRVDYLSSFNQDDLTQLVLRVCEENSFHEKRVSSVIKYWNEERGFGHLKSFEGAKDYYFSRRDFEQKDSDKIKLGNIASFQIRPNEEGTLCAIELRFNDIEYLESKIKSLQHDQEGSISKGFIHTLDNNCKDYYFVPQNINSSPDKIEVGQLVKFRTEISKSSGKVHAIDVVIEP</sequence>
<dbReference type="PROSITE" id="PS00903">
    <property type="entry name" value="CYT_DCMP_DEAMINASES_1"/>
    <property type="match status" value="1"/>
</dbReference>
<dbReference type="PANTHER" id="PTHR11086">
    <property type="entry name" value="DEOXYCYTIDYLATE DEAMINASE-RELATED"/>
    <property type="match status" value="1"/>
</dbReference>
<proteinExistence type="inferred from homology"/>
<evidence type="ECO:0000313" key="6">
    <source>
        <dbReference type="EMBL" id="MFC3034257.1"/>
    </source>
</evidence>
<evidence type="ECO:0000256" key="2">
    <source>
        <dbReference type="ARBA" id="ARBA00022723"/>
    </source>
</evidence>
<gene>
    <name evidence="6" type="ORF">ACFOEE_17255</name>
</gene>
<dbReference type="EMBL" id="JBHRSD010000035">
    <property type="protein sequence ID" value="MFC3034257.1"/>
    <property type="molecule type" value="Genomic_DNA"/>
</dbReference>
<evidence type="ECO:0000256" key="1">
    <source>
        <dbReference type="ARBA" id="ARBA00006576"/>
    </source>
</evidence>
<dbReference type="Pfam" id="PF00383">
    <property type="entry name" value="dCMP_cyt_deam_1"/>
    <property type="match status" value="1"/>
</dbReference>
<dbReference type="InterPro" id="IPR012340">
    <property type="entry name" value="NA-bd_OB-fold"/>
</dbReference>
<feature type="domain" description="CMP/dCMP-type deaminase" evidence="5">
    <location>
        <begin position="235"/>
        <end position="427"/>
    </location>
</feature>
<protein>
    <submittedName>
        <fullName evidence="6">Deaminase</fullName>
    </submittedName>
</protein>
<evidence type="ECO:0000256" key="4">
    <source>
        <dbReference type="ARBA" id="ARBA00022833"/>
    </source>
</evidence>
<evidence type="ECO:0000256" key="3">
    <source>
        <dbReference type="ARBA" id="ARBA00022801"/>
    </source>
</evidence>
<dbReference type="SUPFAM" id="SSF53927">
    <property type="entry name" value="Cytidine deaminase-like"/>
    <property type="match status" value="1"/>
</dbReference>
<name>A0ABV7CNJ9_9GAMM</name>
<organism evidence="6 7">
    <name type="scientific">Pseudoalteromonas fenneropenaei</name>
    <dbReference type="NCBI Taxonomy" id="1737459"/>
    <lineage>
        <taxon>Bacteria</taxon>
        <taxon>Pseudomonadati</taxon>
        <taxon>Pseudomonadota</taxon>
        <taxon>Gammaproteobacteria</taxon>
        <taxon>Alteromonadales</taxon>
        <taxon>Pseudoalteromonadaceae</taxon>
        <taxon>Pseudoalteromonas</taxon>
    </lineage>
</organism>
<reference evidence="7" key="1">
    <citation type="journal article" date="2019" name="Int. J. Syst. Evol. Microbiol.">
        <title>The Global Catalogue of Microorganisms (GCM) 10K type strain sequencing project: providing services to taxonomists for standard genome sequencing and annotation.</title>
        <authorList>
            <consortium name="The Broad Institute Genomics Platform"/>
            <consortium name="The Broad Institute Genome Sequencing Center for Infectious Disease"/>
            <person name="Wu L."/>
            <person name="Ma J."/>
        </authorList>
    </citation>
    <scope>NUCLEOTIDE SEQUENCE [LARGE SCALE GENOMIC DNA]</scope>
    <source>
        <strain evidence="7">KCTC 42730</strain>
    </source>
</reference>
<dbReference type="Gene3D" id="3.40.50.300">
    <property type="entry name" value="P-loop containing nucleotide triphosphate hydrolases"/>
    <property type="match status" value="1"/>
</dbReference>
<dbReference type="PANTHER" id="PTHR11086:SF18">
    <property type="entry name" value="DEOXYCYTIDYLATE DEAMINASE"/>
    <property type="match status" value="1"/>
</dbReference>
<dbReference type="InterPro" id="IPR002125">
    <property type="entry name" value="CMP_dCMP_dom"/>
</dbReference>
<accession>A0ABV7CNJ9</accession>
<dbReference type="InterPro" id="IPR016192">
    <property type="entry name" value="APOBEC/CMP_deaminase_Zn-bd"/>
</dbReference>
<dbReference type="SUPFAM" id="SSF50249">
    <property type="entry name" value="Nucleic acid-binding proteins"/>
    <property type="match status" value="1"/>
</dbReference>
<comment type="similarity">
    <text evidence="1">Belongs to the cytidine and deoxycytidylate deaminase family.</text>
</comment>
<dbReference type="PROSITE" id="PS51747">
    <property type="entry name" value="CYT_DCMP_DEAMINASES_2"/>
    <property type="match status" value="1"/>
</dbReference>
<dbReference type="RefSeq" id="WP_377127208.1">
    <property type="nucleotide sequence ID" value="NZ_JBHRSD010000035.1"/>
</dbReference>
<keyword evidence="4" id="KW-0862">Zinc</keyword>
<evidence type="ECO:0000259" key="5">
    <source>
        <dbReference type="PROSITE" id="PS51747"/>
    </source>
</evidence>